<evidence type="ECO:0000313" key="1">
    <source>
        <dbReference type="EMBL" id="KKN78842.1"/>
    </source>
</evidence>
<sequence length="81" mass="9485">MKYIPKYNDRFKVYVITRTERPVGTNHERYVKSPKARHFGHPAQNCTNCRDAVKMGNELVFKDDLGVERTFVIPEIVCEKV</sequence>
<protein>
    <submittedName>
        <fullName evidence="1">Uncharacterized protein</fullName>
    </submittedName>
</protein>
<organism evidence="1">
    <name type="scientific">marine sediment metagenome</name>
    <dbReference type="NCBI Taxonomy" id="412755"/>
    <lineage>
        <taxon>unclassified sequences</taxon>
        <taxon>metagenomes</taxon>
        <taxon>ecological metagenomes</taxon>
    </lineage>
</organism>
<reference evidence="1" key="1">
    <citation type="journal article" date="2015" name="Nature">
        <title>Complex archaea that bridge the gap between prokaryotes and eukaryotes.</title>
        <authorList>
            <person name="Spang A."/>
            <person name="Saw J.H."/>
            <person name="Jorgensen S.L."/>
            <person name="Zaremba-Niedzwiedzka K."/>
            <person name="Martijn J."/>
            <person name="Lind A.E."/>
            <person name="van Eijk R."/>
            <person name="Schleper C."/>
            <person name="Guy L."/>
            <person name="Ettema T.J."/>
        </authorList>
    </citation>
    <scope>NUCLEOTIDE SEQUENCE</scope>
</reference>
<proteinExistence type="predicted"/>
<gene>
    <name evidence="1" type="ORF">LCGC14_0346140</name>
</gene>
<dbReference type="EMBL" id="LAZR01000256">
    <property type="protein sequence ID" value="KKN78842.1"/>
    <property type="molecule type" value="Genomic_DNA"/>
</dbReference>
<name>A0A0F9TV73_9ZZZZ</name>
<accession>A0A0F9TV73</accession>
<comment type="caution">
    <text evidence="1">The sequence shown here is derived from an EMBL/GenBank/DDBJ whole genome shotgun (WGS) entry which is preliminary data.</text>
</comment>
<dbReference type="AlphaFoldDB" id="A0A0F9TV73"/>